<evidence type="ECO:0000313" key="1">
    <source>
        <dbReference type="EMBL" id="QCB66056.1"/>
    </source>
</evidence>
<keyword evidence="1" id="KW-0614">Plasmid</keyword>
<name>A0A4D6FXR7_RAOOR</name>
<dbReference type="AlphaFoldDB" id="A0A4D6FXR7"/>
<geneLocation type="plasmid" evidence="1">
    <name>pCYNDM01</name>
</geneLocation>
<organism evidence="1">
    <name type="scientific">Raoultella ornithinolytica</name>
    <name type="common">Klebsiella ornithinolytica</name>
    <dbReference type="NCBI Taxonomy" id="54291"/>
    <lineage>
        <taxon>Bacteria</taxon>
        <taxon>Pseudomonadati</taxon>
        <taxon>Pseudomonadota</taxon>
        <taxon>Gammaproteobacteria</taxon>
        <taxon>Enterobacterales</taxon>
        <taxon>Enterobacteriaceae</taxon>
        <taxon>Klebsiella/Raoultella group</taxon>
        <taxon>Raoultella</taxon>
    </lineage>
</organism>
<protein>
    <submittedName>
        <fullName evidence="1">Uncharacterized protein</fullName>
    </submittedName>
</protein>
<sequence>MRVGLTEMLEPEAKTDNLDLVTGTNCEKARRHRGGTALQKR</sequence>
<dbReference type="EMBL" id="MK510953">
    <property type="protein sequence ID" value="QCB66056.1"/>
    <property type="molecule type" value="Genomic_DNA"/>
</dbReference>
<accession>A0A4D6FXR7</accession>
<proteinExistence type="predicted"/>
<reference evidence="1" key="1">
    <citation type="submission" date="2019-02" db="EMBL/GenBank/DDBJ databases">
        <title>Complete sequencing of an IncF-type plasmid harboring a novel type IV secretion system and transposon Tn91 Carrying blaNDM-1 in clinical isolates of Raoultella ornithinolytica.</title>
        <authorList>
            <person name="Jin Z."/>
            <person name="Yu C."/>
            <person name="Wei X."/>
            <person name="Wang Z."/>
            <person name="Wu L."/>
            <person name="Guo H."/>
        </authorList>
    </citation>
    <scope>NUCLEOTIDE SEQUENCE</scope>
    <source>
        <strain evidence="1">B1645-1</strain>
        <plasmid evidence="1">pCYNDM01</plasmid>
    </source>
</reference>